<accession>F9FJ50</accession>
<evidence type="ECO:0000313" key="1">
    <source>
        <dbReference type="EMBL" id="EGU83057.1"/>
    </source>
</evidence>
<reference evidence="1" key="1">
    <citation type="journal article" date="2012" name="Mol. Plant Microbe Interact.">
        <title>A highly conserved effector in Fusarium oxysporum is required for full virulence on Arabidopsis.</title>
        <authorList>
            <person name="Thatcher L.F."/>
            <person name="Gardiner D.M."/>
            <person name="Kazan K."/>
            <person name="Manners J."/>
        </authorList>
    </citation>
    <scope>NUCLEOTIDE SEQUENCE [LARGE SCALE GENOMIC DNA]</scope>
    <source>
        <strain evidence="1">Fo5176</strain>
    </source>
</reference>
<gene>
    <name evidence="1" type="ORF">FOXB_06429</name>
</gene>
<dbReference type="AlphaFoldDB" id="F9FJ50"/>
<sequence>LTKQTNPKAEAILSTCTFLSYSIEHLHLPLQQ</sequence>
<comment type="caution">
    <text evidence="1">The sequence shown here is derived from an EMBL/GenBank/DDBJ whole genome shotgun (WGS) entry which is preliminary data.</text>
</comment>
<protein>
    <submittedName>
        <fullName evidence="1">Uncharacterized protein</fullName>
    </submittedName>
</protein>
<feature type="non-terminal residue" evidence="1">
    <location>
        <position position="1"/>
    </location>
</feature>
<name>F9FJ50_FUSOF</name>
<dbReference type="EMBL" id="AFQF01001972">
    <property type="protein sequence ID" value="EGU83057.1"/>
    <property type="molecule type" value="Genomic_DNA"/>
</dbReference>
<organism evidence="1">
    <name type="scientific">Fusarium oxysporum (strain Fo5176)</name>
    <name type="common">Fusarium vascular wilt</name>
    <dbReference type="NCBI Taxonomy" id="660025"/>
    <lineage>
        <taxon>Eukaryota</taxon>
        <taxon>Fungi</taxon>
        <taxon>Dikarya</taxon>
        <taxon>Ascomycota</taxon>
        <taxon>Pezizomycotina</taxon>
        <taxon>Sordariomycetes</taxon>
        <taxon>Hypocreomycetidae</taxon>
        <taxon>Hypocreales</taxon>
        <taxon>Nectriaceae</taxon>
        <taxon>Fusarium</taxon>
        <taxon>Fusarium oxysporum species complex</taxon>
    </lineage>
</organism>
<proteinExistence type="predicted"/>